<reference evidence="3" key="1">
    <citation type="journal article" date="2012" name="Nat. Biotechnol.">
        <title>Reference genome sequence of the model plant Setaria.</title>
        <authorList>
            <person name="Bennetzen J.L."/>
            <person name="Schmutz J."/>
            <person name="Wang H."/>
            <person name="Percifield R."/>
            <person name="Hawkins J."/>
            <person name="Pontaroli A.C."/>
            <person name="Estep M."/>
            <person name="Feng L."/>
            <person name="Vaughn J.N."/>
            <person name="Grimwood J."/>
            <person name="Jenkins J."/>
            <person name="Barry K."/>
            <person name="Lindquist E."/>
            <person name="Hellsten U."/>
            <person name="Deshpande S."/>
            <person name="Wang X."/>
            <person name="Wu X."/>
            <person name="Mitros T."/>
            <person name="Triplett J."/>
            <person name="Yang X."/>
            <person name="Ye C.Y."/>
            <person name="Mauro-Herrera M."/>
            <person name="Wang L."/>
            <person name="Li P."/>
            <person name="Sharma M."/>
            <person name="Sharma R."/>
            <person name="Ronald P.C."/>
            <person name="Panaud O."/>
            <person name="Kellogg E.A."/>
            <person name="Brutnell T.P."/>
            <person name="Doust A.N."/>
            <person name="Tuskan G.A."/>
            <person name="Rokhsar D."/>
            <person name="Devos K.M."/>
        </authorList>
    </citation>
    <scope>NUCLEOTIDE SEQUENCE [LARGE SCALE GENOMIC DNA]</scope>
    <source>
        <strain evidence="3">cv. Yugu1</strain>
    </source>
</reference>
<evidence type="ECO:0000313" key="2">
    <source>
        <dbReference type="EnsemblPlants" id="KQL10189"/>
    </source>
</evidence>
<dbReference type="InParanoid" id="A0A0Q3SFG2"/>
<dbReference type="Gramene" id="KQL10189">
    <property type="protein sequence ID" value="KQL10189"/>
    <property type="gene ID" value="SETIT_0057352mg"/>
</dbReference>
<organism evidence="2 3">
    <name type="scientific">Setaria italica</name>
    <name type="common">Foxtail millet</name>
    <name type="synonym">Panicum italicum</name>
    <dbReference type="NCBI Taxonomy" id="4555"/>
    <lineage>
        <taxon>Eukaryota</taxon>
        <taxon>Viridiplantae</taxon>
        <taxon>Streptophyta</taxon>
        <taxon>Embryophyta</taxon>
        <taxon>Tracheophyta</taxon>
        <taxon>Spermatophyta</taxon>
        <taxon>Magnoliopsida</taxon>
        <taxon>Liliopsida</taxon>
        <taxon>Poales</taxon>
        <taxon>Poaceae</taxon>
        <taxon>PACMAD clade</taxon>
        <taxon>Panicoideae</taxon>
        <taxon>Panicodae</taxon>
        <taxon>Paniceae</taxon>
        <taxon>Cenchrinae</taxon>
        <taxon>Setaria</taxon>
    </lineage>
</organism>
<protein>
    <submittedName>
        <fullName evidence="2">Uncharacterized protein</fullName>
    </submittedName>
</protein>
<accession>A0A0Q3SFG2</accession>
<feature type="region of interest" description="Disordered" evidence="1">
    <location>
        <begin position="70"/>
        <end position="89"/>
    </location>
</feature>
<proteinExistence type="predicted"/>
<dbReference type="Proteomes" id="UP000004995">
    <property type="component" value="Unassembled WGS sequence"/>
</dbReference>
<evidence type="ECO:0000313" key="3">
    <source>
        <dbReference type="Proteomes" id="UP000004995"/>
    </source>
</evidence>
<sequence length="89" mass="9470">MWLLVVAVYPGSKTNLLSAQPLRVRKNAEAGSDGRGSELQIRAPAGCRELRIGARCQLLLDSIGGLSQGWRSAGPDQGAHQGSKISSWI</sequence>
<reference evidence="2" key="2">
    <citation type="submission" date="2018-08" db="UniProtKB">
        <authorList>
            <consortium name="EnsemblPlants"/>
        </authorList>
    </citation>
    <scope>IDENTIFICATION</scope>
    <source>
        <strain evidence="2">Yugu1</strain>
    </source>
</reference>
<name>A0A0Q3SFG2_SETIT</name>
<dbReference type="EMBL" id="AGNK02002334">
    <property type="status" value="NOT_ANNOTATED_CDS"/>
    <property type="molecule type" value="Genomic_DNA"/>
</dbReference>
<dbReference type="AlphaFoldDB" id="A0A0Q3SFG2"/>
<dbReference type="EnsemblPlants" id="KQL10189">
    <property type="protein sequence ID" value="KQL10189"/>
    <property type="gene ID" value="SETIT_0057352mg"/>
</dbReference>
<keyword evidence="3" id="KW-1185">Reference proteome</keyword>
<evidence type="ECO:0000256" key="1">
    <source>
        <dbReference type="SAM" id="MobiDB-lite"/>
    </source>
</evidence>